<organism evidence="2">
    <name type="scientific">Pectobacterium phage Pappous</name>
    <dbReference type="NCBI Taxonomy" id="3158140"/>
    <lineage>
        <taxon>Viruses</taxon>
        <taxon>Duplodnaviria</taxon>
        <taxon>Heunggongvirae</taxon>
        <taxon>Uroviricota</taxon>
        <taxon>Caudoviricetes</taxon>
    </lineage>
</organism>
<keyword evidence="1" id="KW-0472">Membrane</keyword>
<protein>
    <submittedName>
        <fullName evidence="2">Tail protein</fullName>
    </submittedName>
</protein>
<feature type="transmembrane region" description="Helical" evidence="1">
    <location>
        <begin position="90"/>
        <end position="110"/>
    </location>
</feature>
<keyword evidence="1" id="KW-0812">Transmembrane</keyword>
<keyword evidence="1" id="KW-1133">Transmembrane helix</keyword>
<reference evidence="2" key="2">
    <citation type="submission" date="2024-07" db="EMBL/GenBank/DDBJ databases">
        <authorList>
            <person name="Pedersen J.S."/>
            <person name="Mulbjerg M.R."/>
            <person name="Carstens A.B."/>
            <person name="Hansen L.H."/>
        </authorList>
    </citation>
    <scope>NUCLEOTIDE SEQUENCE</scope>
</reference>
<proteinExistence type="predicted"/>
<sequence>MALKTIRLYGRLGATFGRVHKLDVRTPAEAIRALCCTIVGFEIYLRNAKRNGITFACFKGEENIDGEKLTSGIGDRDFRIAPIISGAKKAGLFQTILGAVMVVVGVVLMYTGVGTAFAPSVIMGGAAMMAGGVIQMLSPQPGGMSIAESADNKPNYAFGSPVNTTAQGKPMPILWGKREVGGAIISASIIANEVY</sequence>
<evidence type="ECO:0000313" key="2">
    <source>
        <dbReference type="EMBL" id="XDF89664.1"/>
    </source>
</evidence>
<name>A0AB39ABQ5_9CAUD</name>
<reference evidence="2" key="1">
    <citation type="journal article" date="2024" name="Virus Res.">
        <title>A novel genus of Pectobacterium bacteriophages display broad host range by targeting several species of Danish soft rot isolates.</title>
        <authorList>
            <person name="Pedersen J.S."/>
            <person name="Carstens A.B."/>
            <person name="Rothgard M.M."/>
            <person name="Roy C."/>
            <person name="Viry A."/>
            <person name="Papudeshi B."/>
            <person name="Kot W."/>
            <person name="Hille F."/>
            <person name="Franz C.M.A.P."/>
            <person name="Edwards R."/>
            <person name="Hansen L.H."/>
        </authorList>
    </citation>
    <scope>NUCLEOTIDE SEQUENCE</scope>
</reference>
<evidence type="ECO:0000256" key="1">
    <source>
        <dbReference type="SAM" id="Phobius"/>
    </source>
</evidence>
<accession>A0AB39ABQ5</accession>
<gene>
    <name evidence="2" type="ORF">KGKXNULN_CDS0028</name>
</gene>
<dbReference type="EMBL" id="PQ008973">
    <property type="protein sequence ID" value="XDF89664.1"/>
    <property type="molecule type" value="Genomic_DNA"/>
</dbReference>